<sequence>MTCAQEFRDLDLEGKPLDSFGCKPMPLASETMRRRARDHELALLLAVIAGTDETEHGAWCGEGLA</sequence>
<protein>
    <submittedName>
        <fullName evidence="1">Uncharacterized protein</fullName>
    </submittedName>
</protein>
<dbReference type="RefSeq" id="WP_151178674.1">
    <property type="nucleotide sequence ID" value="NZ_CP042906.1"/>
</dbReference>
<evidence type="ECO:0000313" key="2">
    <source>
        <dbReference type="Proteomes" id="UP000326202"/>
    </source>
</evidence>
<proteinExistence type="predicted"/>
<reference evidence="1 2" key="1">
    <citation type="submission" date="2019-08" db="EMBL/GenBank/DDBJ databases">
        <title>Hyperibacter terrae gen. nov., sp. nov. and Hyperibacter viscosus sp. nov., two new members in the family Rhodospirillaceae isolated from the rhizosphere of Hypericum perforatum.</title>
        <authorList>
            <person name="Noviana Z."/>
        </authorList>
    </citation>
    <scope>NUCLEOTIDE SEQUENCE [LARGE SCALE GENOMIC DNA]</scope>
    <source>
        <strain evidence="1 2">R5913</strain>
    </source>
</reference>
<dbReference type="AlphaFoldDB" id="A0A5J6MM45"/>
<dbReference type="KEGG" id="htq:FRZ44_38310"/>
<keyword evidence="2" id="KW-1185">Reference proteome</keyword>
<organism evidence="1 2">
    <name type="scientific">Hypericibacter terrae</name>
    <dbReference type="NCBI Taxonomy" id="2602015"/>
    <lineage>
        <taxon>Bacteria</taxon>
        <taxon>Pseudomonadati</taxon>
        <taxon>Pseudomonadota</taxon>
        <taxon>Alphaproteobacteria</taxon>
        <taxon>Rhodospirillales</taxon>
        <taxon>Dongiaceae</taxon>
        <taxon>Hypericibacter</taxon>
    </lineage>
</organism>
<dbReference type="EMBL" id="CP042906">
    <property type="protein sequence ID" value="QEX18524.1"/>
    <property type="molecule type" value="Genomic_DNA"/>
</dbReference>
<evidence type="ECO:0000313" key="1">
    <source>
        <dbReference type="EMBL" id="QEX18524.1"/>
    </source>
</evidence>
<name>A0A5J6MM45_9PROT</name>
<gene>
    <name evidence="1" type="ORF">FRZ44_38310</name>
</gene>
<accession>A0A5J6MM45</accession>
<dbReference type="Proteomes" id="UP000326202">
    <property type="component" value="Chromosome"/>
</dbReference>